<evidence type="ECO:0000313" key="1">
    <source>
        <dbReference type="EMBL" id="OAV60626.1"/>
    </source>
</evidence>
<sequence>MSRTGSTSIIRLDDGTAAFRKALTGAPEGFFAFEAAGLQALGALGARVPRVFEVTDDQLVLELIDT</sequence>
<gene>
    <name evidence="1" type="ORF">A6F49_11815</name>
</gene>
<evidence type="ECO:0000313" key="2">
    <source>
        <dbReference type="Proteomes" id="UP000078292"/>
    </source>
</evidence>
<dbReference type="EMBL" id="LXEY01000019">
    <property type="protein sequence ID" value="OAV60626.1"/>
    <property type="molecule type" value="Genomic_DNA"/>
</dbReference>
<keyword evidence="2" id="KW-1185">Reference proteome</keyword>
<dbReference type="STRING" id="1837282.A6F49_11815"/>
<comment type="caution">
    <text evidence="1">The sequence shown here is derived from an EMBL/GenBank/DDBJ whole genome shotgun (WGS) entry which is preliminary data.</text>
</comment>
<proteinExistence type="predicted"/>
<dbReference type="Proteomes" id="UP000078292">
    <property type="component" value="Unassembled WGS sequence"/>
</dbReference>
<dbReference type="RefSeq" id="WP_052504910.1">
    <property type="nucleotide sequence ID" value="NZ_LXEY01000019.1"/>
</dbReference>
<protein>
    <recommendedName>
        <fullName evidence="3">Aminoglycoside phosphotransferase domain-containing protein</fullName>
    </recommendedName>
</protein>
<reference evidence="1 2" key="1">
    <citation type="submission" date="2016-04" db="EMBL/GenBank/DDBJ databases">
        <title>First whole genome shotgun sequence of the bacterium Enteractinococcus sp. strain UASWS1574.</title>
        <authorList>
            <person name="Crovadore J."/>
            <person name="Chablais R."/>
            <person name="Lefort F."/>
        </authorList>
    </citation>
    <scope>NUCLEOTIDE SEQUENCE [LARGE SCALE GENOMIC DNA]</scope>
    <source>
        <strain evidence="1 2">UASWS1574</strain>
    </source>
</reference>
<name>A0A1B7LYY7_9MICC</name>
<dbReference type="AlphaFoldDB" id="A0A1B7LYY7"/>
<accession>A0A1B7LYY7</accession>
<organism evidence="1 2">
    <name type="scientific">Enteractinococcus helveticum</name>
    <dbReference type="NCBI Taxonomy" id="1837282"/>
    <lineage>
        <taxon>Bacteria</taxon>
        <taxon>Bacillati</taxon>
        <taxon>Actinomycetota</taxon>
        <taxon>Actinomycetes</taxon>
        <taxon>Micrococcales</taxon>
        <taxon>Micrococcaceae</taxon>
    </lineage>
</organism>
<evidence type="ECO:0008006" key="3">
    <source>
        <dbReference type="Google" id="ProtNLM"/>
    </source>
</evidence>
<dbReference type="Gene3D" id="3.30.200.20">
    <property type="entry name" value="Phosphorylase Kinase, domain 1"/>
    <property type="match status" value="1"/>
</dbReference>